<dbReference type="Pfam" id="PF02769">
    <property type="entry name" value="AIRS_C"/>
    <property type="match status" value="1"/>
</dbReference>
<evidence type="ECO:0000256" key="4">
    <source>
        <dbReference type="ARBA" id="ARBA00022741"/>
    </source>
</evidence>
<keyword evidence="5" id="KW-0067">ATP-binding</keyword>
<comment type="caution">
    <text evidence="8">The sequence shown here is derived from an EMBL/GenBank/DDBJ whole genome shotgun (WGS) entry which is preliminary data.</text>
</comment>
<sequence>MYSEHNYIQEISKYSDQIGGFAGKCGNLIASCDGVGTKILLAQIARDYYKRPLQSIGIDCVAMVVNDLLCKGAVPKFFLDYYASDSLIEDEFYQVLAGIQEGCEECEMELIGGETAELNGIISNGTFDVCGFGVGTIVDELPKDNIVVGDSVVGLKSSGFHSNGFTIIRQYISLDIELISNLLVPTKIYVKHIELIREAGVKIKALAHITGDGFKNVDRILPDNLRVAYKQTIGYYAHHQLFGWIQAKTGMTVERMRSTFNCGIGMVIVLSPEEVEKLPVDTIHLGEIV</sequence>
<dbReference type="Gene3D" id="3.90.650.10">
    <property type="entry name" value="PurM-like C-terminal domain"/>
    <property type="match status" value="1"/>
</dbReference>
<dbReference type="InterPro" id="IPR036921">
    <property type="entry name" value="PurM-like_N_sf"/>
</dbReference>
<comment type="pathway">
    <text evidence="1">Purine metabolism; IMP biosynthesis via de novo pathway; 5-amino-1-(5-phospho-D-ribosyl)imidazole from N(2)-formyl-N(1)-(5-phospho-D-ribosyl)glycinamide: step 2/2.</text>
</comment>
<dbReference type="GO" id="GO:0006189">
    <property type="term" value="P:'de novo' IMP biosynthetic process"/>
    <property type="evidence" value="ECO:0007669"/>
    <property type="project" value="UniProtKB-UniPathway"/>
</dbReference>
<dbReference type="InterPro" id="IPR036676">
    <property type="entry name" value="PurM-like_C_sf"/>
</dbReference>
<dbReference type="GO" id="GO:0004641">
    <property type="term" value="F:phosphoribosylformylglycinamidine cyclo-ligase activity"/>
    <property type="evidence" value="ECO:0007669"/>
    <property type="project" value="UniProtKB-EC"/>
</dbReference>
<dbReference type="InterPro" id="IPR004733">
    <property type="entry name" value="PurM_cligase"/>
</dbReference>
<dbReference type="Proteomes" id="UP000523105">
    <property type="component" value="Unassembled WGS sequence"/>
</dbReference>
<protein>
    <recommendedName>
        <fullName evidence="2">phosphoribosylformylglycinamidine cyclo-ligase</fullName>
        <ecNumber evidence="2">6.3.3.1</ecNumber>
    </recommendedName>
</protein>
<evidence type="ECO:0000259" key="6">
    <source>
        <dbReference type="Pfam" id="PF00586"/>
    </source>
</evidence>
<dbReference type="GO" id="GO:0004637">
    <property type="term" value="F:phosphoribosylamine-glycine ligase activity"/>
    <property type="evidence" value="ECO:0007669"/>
    <property type="project" value="TreeGrafter"/>
</dbReference>
<feature type="domain" description="PurM-like N-terminal" evidence="6">
    <location>
        <begin position="27"/>
        <end position="136"/>
    </location>
</feature>
<dbReference type="SUPFAM" id="SSF56042">
    <property type="entry name" value="PurM C-terminal domain-like"/>
    <property type="match status" value="1"/>
</dbReference>
<organism evidence="8 9">
    <name type="scientific">Marine Group I thaumarchaeote</name>
    <dbReference type="NCBI Taxonomy" id="2511932"/>
    <lineage>
        <taxon>Archaea</taxon>
        <taxon>Nitrososphaerota</taxon>
        <taxon>Marine Group I</taxon>
    </lineage>
</organism>
<evidence type="ECO:0000256" key="2">
    <source>
        <dbReference type="ARBA" id="ARBA00013047"/>
    </source>
</evidence>
<dbReference type="Pfam" id="PF00586">
    <property type="entry name" value="AIRS"/>
    <property type="match status" value="1"/>
</dbReference>
<dbReference type="CDD" id="cd02196">
    <property type="entry name" value="PurM"/>
    <property type="match status" value="1"/>
</dbReference>
<dbReference type="PANTHER" id="PTHR10520:SF12">
    <property type="entry name" value="TRIFUNCTIONAL PURINE BIOSYNTHETIC PROTEIN ADENOSINE-3"/>
    <property type="match status" value="1"/>
</dbReference>
<evidence type="ECO:0000259" key="7">
    <source>
        <dbReference type="Pfam" id="PF02769"/>
    </source>
</evidence>
<reference evidence="8 9" key="1">
    <citation type="journal article" date="2019" name="Environ. Microbiol.">
        <title>Genomics insights into ecotype formation of ammonia-oxidizing archaea in the deep ocean.</title>
        <authorList>
            <person name="Wang Y."/>
            <person name="Huang J.M."/>
            <person name="Cui G.J."/>
            <person name="Nunoura T."/>
            <person name="Takaki Y."/>
            <person name="Li W.L."/>
            <person name="Li J."/>
            <person name="Gao Z.M."/>
            <person name="Takai K."/>
            <person name="Zhang A.Q."/>
            <person name="Stepanauskas R."/>
        </authorList>
    </citation>
    <scope>NUCLEOTIDE SEQUENCE [LARGE SCALE GENOMIC DNA]</scope>
    <source>
        <strain evidence="8 9">L15b</strain>
    </source>
</reference>
<evidence type="ECO:0000256" key="5">
    <source>
        <dbReference type="ARBA" id="ARBA00022840"/>
    </source>
</evidence>
<evidence type="ECO:0000313" key="8">
    <source>
        <dbReference type="EMBL" id="NWJ43927.1"/>
    </source>
</evidence>
<evidence type="ECO:0000313" key="9">
    <source>
        <dbReference type="Proteomes" id="UP000523105"/>
    </source>
</evidence>
<name>A0A7K4MRM8_9ARCH</name>
<evidence type="ECO:0000256" key="3">
    <source>
        <dbReference type="ARBA" id="ARBA00022598"/>
    </source>
</evidence>
<dbReference type="GO" id="GO:0005829">
    <property type="term" value="C:cytosol"/>
    <property type="evidence" value="ECO:0007669"/>
    <property type="project" value="TreeGrafter"/>
</dbReference>
<dbReference type="AlphaFoldDB" id="A0A7K4MRM8"/>
<dbReference type="EMBL" id="JACASV010000074">
    <property type="protein sequence ID" value="NWJ43927.1"/>
    <property type="molecule type" value="Genomic_DNA"/>
</dbReference>
<dbReference type="NCBIfam" id="TIGR00878">
    <property type="entry name" value="purM"/>
    <property type="match status" value="1"/>
</dbReference>
<feature type="domain" description="PurM-like C-terminal" evidence="7">
    <location>
        <begin position="148"/>
        <end position="277"/>
    </location>
</feature>
<dbReference type="SUPFAM" id="SSF55326">
    <property type="entry name" value="PurM N-terminal domain-like"/>
    <property type="match status" value="1"/>
</dbReference>
<dbReference type="InterPro" id="IPR010918">
    <property type="entry name" value="PurM-like_C_dom"/>
</dbReference>
<keyword evidence="3 8" id="KW-0436">Ligase</keyword>
<evidence type="ECO:0000256" key="1">
    <source>
        <dbReference type="ARBA" id="ARBA00004686"/>
    </source>
</evidence>
<dbReference type="PANTHER" id="PTHR10520">
    <property type="entry name" value="TRIFUNCTIONAL PURINE BIOSYNTHETIC PROTEIN ADENOSINE-3-RELATED"/>
    <property type="match status" value="1"/>
</dbReference>
<gene>
    <name evidence="8" type="primary">purM</name>
    <name evidence="8" type="ORF">HX837_06990</name>
</gene>
<dbReference type="UniPathway" id="UPA00074">
    <property type="reaction ID" value="UER00129"/>
</dbReference>
<accession>A0A7K4MRM8</accession>
<dbReference type="GO" id="GO:0005524">
    <property type="term" value="F:ATP binding"/>
    <property type="evidence" value="ECO:0007669"/>
    <property type="project" value="UniProtKB-KW"/>
</dbReference>
<dbReference type="GO" id="GO:0046084">
    <property type="term" value="P:adenine biosynthetic process"/>
    <property type="evidence" value="ECO:0007669"/>
    <property type="project" value="TreeGrafter"/>
</dbReference>
<dbReference type="EC" id="6.3.3.1" evidence="2"/>
<dbReference type="Gene3D" id="3.30.1330.10">
    <property type="entry name" value="PurM-like, N-terminal domain"/>
    <property type="match status" value="1"/>
</dbReference>
<keyword evidence="4" id="KW-0547">Nucleotide-binding</keyword>
<proteinExistence type="predicted"/>
<dbReference type="InterPro" id="IPR016188">
    <property type="entry name" value="PurM-like_N"/>
</dbReference>